<feature type="chain" id="PRO_5019177386" evidence="6">
    <location>
        <begin position="20"/>
        <end position="605"/>
    </location>
</feature>
<keyword evidence="4" id="KW-0472">Membrane</keyword>
<dbReference type="InterPro" id="IPR011990">
    <property type="entry name" value="TPR-like_helical_dom_sf"/>
</dbReference>
<feature type="signal peptide" evidence="6">
    <location>
        <begin position="1"/>
        <end position="19"/>
    </location>
</feature>
<dbReference type="InterPro" id="IPR012944">
    <property type="entry name" value="SusD_RagB_dom"/>
</dbReference>
<evidence type="ECO:0000256" key="1">
    <source>
        <dbReference type="ARBA" id="ARBA00004442"/>
    </source>
</evidence>
<feature type="domain" description="RagB/SusD" evidence="7">
    <location>
        <begin position="284"/>
        <end position="604"/>
    </location>
</feature>
<comment type="similarity">
    <text evidence="2">Belongs to the SusD family.</text>
</comment>
<protein>
    <submittedName>
        <fullName evidence="9">RagB/SusD family nutrient uptake outer membrane protein</fullName>
    </submittedName>
</protein>
<sequence>MKNKVYILSLVLAVLTSLAGCDNDAWLERTPKNSVTDDQVWDNPTMIKSLLSNFYNRLPGPVFNSGASCEADDAMWSGHADQDPGKNNRIEYPFDYARSWEYGLVRDINLALEKLESESNLSETLKKQFSAEFRFIRAFHYFDMIKRMGGVPLVTQLLIYDGSGDPTPLQTPRSKESEAYDFIYNELQEIKNEFSETGNSRTRGNKFAALALQSRSMLYAASIAKYNNLMSSPISTIGGEVGIPADKANDYYQKSLAASREIIESGNFELSTNFYNLFVDKTLKEVIFAKDFMSAAEKQHAFTYDNIARSFSSSASGSSISPSLSFVECFDYLDGSKGTLKDKDANGNYIAYANLQDIFANKDARLYGTVIYPGSTFRSQQIDIQAGVAIWNGTSYEFRTGELGSTYSDGGKLTGHDGPRNGETYVSNSGFYLRKFVCEDPVAAVQPTLAENWWPWFRLGEIYLNAAEAAFELGEPSAKDYINTLREKHGGFPANSISVLTNDIIRNERRIELAFEDHRFFDLKRWRIAHEVWDADPNDSNAVIHGLYPYRVIRPGHADDGKYIFERVRPTRFLYPRYFRMANYYSSIADNVLNNNPKLVKNPFH</sequence>
<name>A0A414L3F1_9BACE</name>
<dbReference type="Gene3D" id="1.25.40.390">
    <property type="match status" value="1"/>
</dbReference>
<reference evidence="9 10" key="1">
    <citation type="submission" date="2018-08" db="EMBL/GenBank/DDBJ databases">
        <title>A genome reference for cultivated species of the human gut microbiota.</title>
        <authorList>
            <person name="Zou Y."/>
            <person name="Xue W."/>
            <person name="Luo G."/>
        </authorList>
    </citation>
    <scope>NUCLEOTIDE SEQUENCE [LARGE SCALE GENOMIC DNA]</scope>
    <source>
        <strain evidence="9 10">AM27-17</strain>
    </source>
</reference>
<dbReference type="AlphaFoldDB" id="A0A414L3F1"/>
<accession>A0A414L3F1</accession>
<dbReference type="PROSITE" id="PS51257">
    <property type="entry name" value="PROKAR_LIPOPROTEIN"/>
    <property type="match status" value="1"/>
</dbReference>
<evidence type="ECO:0000259" key="7">
    <source>
        <dbReference type="Pfam" id="PF07980"/>
    </source>
</evidence>
<evidence type="ECO:0000256" key="3">
    <source>
        <dbReference type="ARBA" id="ARBA00022729"/>
    </source>
</evidence>
<dbReference type="Pfam" id="PF07980">
    <property type="entry name" value="SusD_RagB"/>
    <property type="match status" value="1"/>
</dbReference>
<dbReference type="RefSeq" id="WP_118223314.1">
    <property type="nucleotide sequence ID" value="NZ_JADNIJ010000002.1"/>
</dbReference>
<gene>
    <name evidence="9" type="ORF">DW712_19155</name>
</gene>
<comment type="subcellular location">
    <subcellularLocation>
        <location evidence="1">Cell outer membrane</location>
    </subcellularLocation>
</comment>
<evidence type="ECO:0000259" key="8">
    <source>
        <dbReference type="Pfam" id="PF14322"/>
    </source>
</evidence>
<proteinExistence type="inferred from homology"/>
<dbReference type="EMBL" id="QSKV01000015">
    <property type="protein sequence ID" value="RHE89210.1"/>
    <property type="molecule type" value="Genomic_DNA"/>
</dbReference>
<evidence type="ECO:0000256" key="5">
    <source>
        <dbReference type="ARBA" id="ARBA00023237"/>
    </source>
</evidence>
<evidence type="ECO:0000256" key="6">
    <source>
        <dbReference type="SAM" id="SignalP"/>
    </source>
</evidence>
<dbReference type="Proteomes" id="UP000285650">
    <property type="component" value="Unassembled WGS sequence"/>
</dbReference>
<keyword evidence="3 6" id="KW-0732">Signal</keyword>
<dbReference type="InterPro" id="IPR033985">
    <property type="entry name" value="SusD-like_N"/>
</dbReference>
<evidence type="ECO:0000313" key="10">
    <source>
        <dbReference type="Proteomes" id="UP000285650"/>
    </source>
</evidence>
<evidence type="ECO:0000256" key="2">
    <source>
        <dbReference type="ARBA" id="ARBA00006275"/>
    </source>
</evidence>
<feature type="domain" description="SusD-like N-terminal" evidence="8">
    <location>
        <begin position="26"/>
        <end position="216"/>
    </location>
</feature>
<comment type="caution">
    <text evidence="9">The sequence shown here is derived from an EMBL/GenBank/DDBJ whole genome shotgun (WGS) entry which is preliminary data.</text>
</comment>
<evidence type="ECO:0000256" key="4">
    <source>
        <dbReference type="ARBA" id="ARBA00023136"/>
    </source>
</evidence>
<keyword evidence="5" id="KW-0998">Cell outer membrane</keyword>
<dbReference type="Pfam" id="PF14322">
    <property type="entry name" value="SusD-like_3"/>
    <property type="match status" value="1"/>
</dbReference>
<dbReference type="GO" id="GO:0009279">
    <property type="term" value="C:cell outer membrane"/>
    <property type="evidence" value="ECO:0007669"/>
    <property type="project" value="UniProtKB-SubCell"/>
</dbReference>
<organism evidence="9 10">
    <name type="scientific">Bacteroides intestinalis</name>
    <dbReference type="NCBI Taxonomy" id="329854"/>
    <lineage>
        <taxon>Bacteria</taxon>
        <taxon>Pseudomonadati</taxon>
        <taxon>Bacteroidota</taxon>
        <taxon>Bacteroidia</taxon>
        <taxon>Bacteroidales</taxon>
        <taxon>Bacteroidaceae</taxon>
        <taxon>Bacteroides</taxon>
    </lineage>
</organism>
<dbReference type="SUPFAM" id="SSF48452">
    <property type="entry name" value="TPR-like"/>
    <property type="match status" value="1"/>
</dbReference>
<evidence type="ECO:0000313" key="9">
    <source>
        <dbReference type="EMBL" id="RHE89210.1"/>
    </source>
</evidence>